<organism evidence="3 4">
    <name type="scientific">Didymella rabiei</name>
    <name type="common">Chickpea ascochyta blight fungus</name>
    <name type="synonym">Mycosphaerella rabiei</name>
    <dbReference type="NCBI Taxonomy" id="5454"/>
    <lineage>
        <taxon>Eukaryota</taxon>
        <taxon>Fungi</taxon>
        <taxon>Dikarya</taxon>
        <taxon>Ascomycota</taxon>
        <taxon>Pezizomycotina</taxon>
        <taxon>Dothideomycetes</taxon>
        <taxon>Pleosporomycetidae</taxon>
        <taxon>Pleosporales</taxon>
        <taxon>Pleosporineae</taxon>
        <taxon>Didymellaceae</taxon>
        <taxon>Ascochyta</taxon>
    </lineage>
</organism>
<keyword evidence="4" id="KW-1185">Reference proteome</keyword>
<comment type="caution">
    <text evidence="3">The sequence shown here is derived from an EMBL/GenBank/DDBJ whole genome shotgun (WGS) entry which is preliminary data.</text>
</comment>
<reference evidence="3 4" key="1">
    <citation type="journal article" date="2016" name="Sci. Rep.">
        <title>Draft genome sequencing and secretome analysis of fungal phytopathogen Ascochyta rabiei provides insight into the necrotrophic effector repertoire.</title>
        <authorList>
            <person name="Verma S."/>
            <person name="Gazara R.K."/>
            <person name="Nizam S."/>
            <person name="Parween S."/>
            <person name="Chattopadhyay D."/>
            <person name="Verma P.K."/>
        </authorList>
    </citation>
    <scope>NUCLEOTIDE SEQUENCE [LARGE SCALE GENOMIC DNA]</scope>
    <source>
        <strain evidence="3 4">ArDII</strain>
    </source>
</reference>
<feature type="region of interest" description="Disordered" evidence="1">
    <location>
        <begin position="256"/>
        <end position="276"/>
    </location>
</feature>
<sequence>MDFINYCDQNRILLAILPPHSTYTLQPLDVVLFKPLSTAYSKVLSTFLYTTQGLSSIKIGDFYHTFWKAWVATFTKPAILKSFEATGIVPLNPYPVVDRFTSNTPEAESDTSLPSALTEDDWVKIAALVRSAVKDKDSDESKKLSQTLHRITVENDLLHHENQGLRDALQAKEKRKKKRKKKGKPLLPGDYHGGAVFWSPYRVKRAREELRLKERNKRQQELQKAEMAEPRHANKLYKEKIAQEKREARAAAKVVREKERAEAAKQKAELAAEKQR</sequence>
<name>A0A163JTD1_DIDRA</name>
<dbReference type="Pfam" id="PF03184">
    <property type="entry name" value="DDE_1"/>
    <property type="match status" value="1"/>
</dbReference>
<dbReference type="Proteomes" id="UP000076837">
    <property type="component" value="Unassembled WGS sequence"/>
</dbReference>
<feature type="region of interest" description="Disordered" evidence="1">
    <location>
        <begin position="214"/>
        <end position="236"/>
    </location>
</feature>
<dbReference type="GO" id="GO:0003676">
    <property type="term" value="F:nucleic acid binding"/>
    <property type="evidence" value="ECO:0007669"/>
    <property type="project" value="InterPro"/>
</dbReference>
<feature type="domain" description="DDE-1" evidence="2">
    <location>
        <begin position="6"/>
        <end position="83"/>
    </location>
</feature>
<proteinExistence type="predicted"/>
<dbReference type="EMBL" id="JYNV01000103">
    <property type="protein sequence ID" value="KZM26581.1"/>
    <property type="molecule type" value="Genomic_DNA"/>
</dbReference>
<gene>
    <name evidence="3" type="ORF">ST47_g2212</name>
</gene>
<evidence type="ECO:0000313" key="3">
    <source>
        <dbReference type="EMBL" id="KZM26581.1"/>
    </source>
</evidence>
<evidence type="ECO:0000313" key="4">
    <source>
        <dbReference type="Proteomes" id="UP000076837"/>
    </source>
</evidence>
<protein>
    <submittedName>
        <fullName evidence="3">Nucleic acid binding</fullName>
    </submittedName>
</protein>
<evidence type="ECO:0000259" key="2">
    <source>
        <dbReference type="Pfam" id="PF03184"/>
    </source>
</evidence>
<accession>A0A163JTD1</accession>
<dbReference type="AlphaFoldDB" id="A0A163JTD1"/>
<dbReference type="InterPro" id="IPR004875">
    <property type="entry name" value="DDE_SF_endonuclease_dom"/>
</dbReference>
<evidence type="ECO:0000256" key="1">
    <source>
        <dbReference type="SAM" id="MobiDB-lite"/>
    </source>
</evidence>